<proteinExistence type="predicted"/>
<comment type="caution">
    <text evidence="1">The sequence shown here is derived from an EMBL/GenBank/DDBJ whole genome shotgun (WGS) entry which is preliminary data.</text>
</comment>
<evidence type="ECO:0000313" key="1">
    <source>
        <dbReference type="EMBL" id="KAK4006955.1"/>
    </source>
</evidence>
<gene>
    <name evidence="1" type="ORF">OUZ56_012109</name>
</gene>
<dbReference type="Proteomes" id="UP001234178">
    <property type="component" value="Unassembled WGS sequence"/>
</dbReference>
<name>A0ABQ9Z3E7_9CRUS</name>
<protein>
    <submittedName>
        <fullName evidence="1">Uncharacterized protein</fullName>
    </submittedName>
</protein>
<accession>A0ABQ9Z3E7</accession>
<reference evidence="1 2" key="1">
    <citation type="journal article" date="2023" name="Nucleic Acids Res.">
        <title>The hologenome of Daphnia magna reveals possible DNA methylation and microbiome-mediated evolution of the host genome.</title>
        <authorList>
            <person name="Chaturvedi A."/>
            <person name="Li X."/>
            <person name="Dhandapani V."/>
            <person name="Marshall H."/>
            <person name="Kissane S."/>
            <person name="Cuenca-Cambronero M."/>
            <person name="Asole G."/>
            <person name="Calvet F."/>
            <person name="Ruiz-Romero M."/>
            <person name="Marangio P."/>
            <person name="Guigo R."/>
            <person name="Rago D."/>
            <person name="Mirbahai L."/>
            <person name="Eastwood N."/>
            <person name="Colbourne J.K."/>
            <person name="Zhou J."/>
            <person name="Mallon E."/>
            <person name="Orsini L."/>
        </authorList>
    </citation>
    <scope>NUCLEOTIDE SEQUENCE [LARGE SCALE GENOMIC DNA]</scope>
    <source>
        <strain evidence="1">LRV0_1</strain>
    </source>
</reference>
<dbReference type="EMBL" id="JAOYFB010000002">
    <property type="protein sequence ID" value="KAK4006955.1"/>
    <property type="molecule type" value="Genomic_DNA"/>
</dbReference>
<keyword evidence="2" id="KW-1185">Reference proteome</keyword>
<evidence type="ECO:0000313" key="2">
    <source>
        <dbReference type="Proteomes" id="UP001234178"/>
    </source>
</evidence>
<sequence length="225" mass="24779">MISKELADNNQECQELQSKSENCFPEAKVSPLGLSKEESNCPSSSRLGGKNRGLGCIYLRLKASKANAITVQGSKYPTLSLVVPLYNRLLNLLEEALQDYSKHPLLVKGAIAGLRKLANYYGKTHPIVLDATYADPRSQKNSIRQTAFSRIPVPVGWFDNESDTENKIPDPNRLVGIAILLAQPTLNLHRTNLPTSCTYPGEAILTSMVGRVLTSANRKKEVDRT</sequence>
<organism evidence="1 2">
    <name type="scientific">Daphnia magna</name>
    <dbReference type="NCBI Taxonomy" id="35525"/>
    <lineage>
        <taxon>Eukaryota</taxon>
        <taxon>Metazoa</taxon>
        <taxon>Ecdysozoa</taxon>
        <taxon>Arthropoda</taxon>
        <taxon>Crustacea</taxon>
        <taxon>Branchiopoda</taxon>
        <taxon>Diplostraca</taxon>
        <taxon>Cladocera</taxon>
        <taxon>Anomopoda</taxon>
        <taxon>Daphniidae</taxon>
        <taxon>Daphnia</taxon>
    </lineage>
</organism>